<reference evidence="22" key="1">
    <citation type="submission" date="2022-10" db="EMBL/GenBank/DDBJ databases">
        <title>Determination and structural analysis of whole genome sequence of Sarocladium strictum F4-1.</title>
        <authorList>
            <person name="Hu L."/>
            <person name="Jiang Y."/>
        </authorList>
    </citation>
    <scope>NUCLEOTIDE SEQUENCE</scope>
    <source>
        <strain evidence="22">F4-1</strain>
    </source>
</reference>
<comment type="similarity">
    <text evidence="2">Belongs to the xanthine dehydrogenase family.</text>
</comment>
<dbReference type="Pfam" id="PF20256">
    <property type="entry name" value="MoCoBD_2"/>
    <property type="match status" value="1"/>
</dbReference>
<feature type="binding site" evidence="18">
    <location>
        <position position="79"/>
    </location>
    <ligand>
        <name>[2Fe-2S] cluster</name>
        <dbReference type="ChEBI" id="CHEBI:190135"/>
        <label>1</label>
    </ligand>
</feature>
<dbReference type="InterPro" id="IPR036010">
    <property type="entry name" value="2Fe-2S_ferredoxin-like_sf"/>
</dbReference>
<feature type="binding site" evidence="18">
    <location>
        <position position="147"/>
    </location>
    <ligand>
        <name>[2Fe-2S] cluster</name>
        <dbReference type="ChEBI" id="CHEBI:190135"/>
        <label>2</label>
    </ligand>
</feature>
<dbReference type="FunFam" id="3.30.365.10:FF:000002">
    <property type="entry name" value="Xanthine dehydrogenase oxidase"/>
    <property type="match status" value="1"/>
</dbReference>
<evidence type="ECO:0000313" key="22">
    <source>
        <dbReference type="EMBL" id="KAK0385410.1"/>
    </source>
</evidence>
<feature type="binding site" evidence="17">
    <location>
        <position position="512"/>
    </location>
    <ligand>
        <name>FAD</name>
        <dbReference type="ChEBI" id="CHEBI:57692"/>
    </ligand>
</feature>
<dbReference type="EMBL" id="JAPDFR010000007">
    <property type="protein sequence ID" value="KAK0385410.1"/>
    <property type="molecule type" value="Genomic_DNA"/>
</dbReference>
<dbReference type="SUPFAM" id="SSF56003">
    <property type="entry name" value="Molybdenum cofactor-binding domain"/>
    <property type="match status" value="1"/>
</dbReference>
<comment type="catalytic activity">
    <reaction evidence="14">
        <text>xanthine + NAD(+) + H2O = urate + NADH + H(+)</text>
        <dbReference type="Rhea" id="RHEA:16669"/>
        <dbReference type="ChEBI" id="CHEBI:15377"/>
        <dbReference type="ChEBI" id="CHEBI:15378"/>
        <dbReference type="ChEBI" id="CHEBI:17712"/>
        <dbReference type="ChEBI" id="CHEBI:17775"/>
        <dbReference type="ChEBI" id="CHEBI:57540"/>
        <dbReference type="ChEBI" id="CHEBI:57945"/>
        <dbReference type="EC" id="1.17.1.4"/>
    </reaction>
</comment>
<dbReference type="EC" id="1.17.1.4" evidence="3"/>
<feature type="binding site" evidence="17">
    <location>
        <position position="964"/>
    </location>
    <ligand>
        <name>substrate</name>
    </ligand>
</feature>
<dbReference type="SUPFAM" id="SSF54665">
    <property type="entry name" value="CO dehydrogenase molybdoprotein N-domain-like"/>
    <property type="match status" value="1"/>
</dbReference>
<dbReference type="InterPro" id="IPR005107">
    <property type="entry name" value="CO_DH_flav_C"/>
</dbReference>
<evidence type="ECO:0000256" key="10">
    <source>
        <dbReference type="ARBA" id="ARBA00023004"/>
    </source>
</evidence>
<evidence type="ECO:0000256" key="19">
    <source>
        <dbReference type="SAM" id="MobiDB-lite"/>
    </source>
</evidence>
<dbReference type="InterPro" id="IPR037165">
    <property type="entry name" value="AldOxase/xan_DH_Mopterin-bd_sf"/>
</dbReference>
<dbReference type="SUPFAM" id="SSF56176">
    <property type="entry name" value="FAD-binding/transporter-associated domain-like"/>
    <property type="match status" value="1"/>
</dbReference>
<comment type="cofactor">
    <cofactor evidence="1 17">
        <name>FAD</name>
        <dbReference type="ChEBI" id="CHEBI:57692"/>
    </cofactor>
</comment>
<sequence length="1428" mass="156739">MVTKAPEALPSPPLSDGGKSTHSAVPADLSPLIESTYRSCELRFHVNGKLTVVKNPNPEWVLLDWIRAQDGLKGTKLGCGEGGCGACTVVLQTGLANGRVRHDAVNACLFPLIGVDGKALITIEGLGNASKPHPLQERVAKMHGSQCGFCTPGIIMSLYALIRNSYYDGQFHLTNSDVELRGHLDGNLCRCTGYKPILEAARTFVLEDLKGTIKDTPMHTEDSKESAETDMTDASHMAGKAKSQGSCGRPGGCCRDGPNAGACSSAAASSQAKVHSSNPEAQPAFVPYQPDSEPIFPPALRKHEIQPLCYGNKQKLWFRPVNLQQLLDLKSTYPAAKIVGGASETQIEVRFKKRDYRVSIYAADVAELRHYVPPQTVEEVNNLREVRIPANYPLTDVEELCTSLYKRLGPRGSVLEALRKQLRYFAGRQIRNVASLAGSLATASPISDSAPVLMAAGASVVVQSLRSGPMQLPLSRWFLGYRTTALPEDGVITEIVVPLPSRDDFEIMKAYKQAKRKDDDIAIVTSGMRVRLDETGIVVDVSLAFGGLAATTVFAEHAQRAILGRVWKEVDTLEAALDALLEDFNLPRGVPGGMAHYRRTLSLSMFFRFWHEVSHELGLASFDKDLIEEIHRDISSGRHTHTPRLGTKAVGKALPHLSALKHCTGEAEYLDDMPKQHNELFGALVMSIMAHAEIISVDWERALEMPGVVSYVDKDSVPTNCNTWGPVKKDEVLFADGKVTYHGQVIGMICAKSALEARAAADHVKVEYKPLPAILTISQAIQAKSFFDHGKELRKGEAVQGSLEDAFSKCEHVLSGVTKMGGQEHFYLETQAAFAIPHIEDGSMDVYASTQNLMENQVFVAQVLGVSMSKINMRVRRMGGAYGGKESRSTPFACMVALAAQKTKKPVRIMLNRDEDIAISGQRHPFQCHWKVGVDGEGRIQCLEADVYNNAGYSLDMSSAVMDRACTHLDNCYHIPNAWIRGWVCKTNTVSNTAYRGFGGPQGMYFMETMMCHIAEKLGLDVDELRLRNLYQIGQRTPFLQLITDDFHVSTMMEQLSKSADFEKRKAQVAEFNARTRFRKRGIVRIPTKFGLSFATAVCLNQAGAYVKIYEDGSVLLHHGGTEMGQGLYTKMCQVAAEELGVSTDQVYNKESQTDQIANPSPTGASSGSDLNGMAVKNACDQLNERLAPYREKLGPDASLKEIAHAAYADRVNLAANGFWKMPRIGYTWGNWKDPLPMYYYWTQGVAITEVELDVLTGDHTVLRTDLMMDIGRSINPAIDYGQIEGAFVQGQGLFTMEESLWTGKGEIFTKGPGTYKIPGFSDIPQVFNVSMLERDSSGKPISWESLRSIQSSKGVGEPPLFLGSTVFFALREAVKAARSMNGHEDVLVLNAPSTAEKLRLAVGDRLAEKAKVVLGQDQPDFFTRIED</sequence>
<proteinExistence type="inferred from homology"/>
<dbReference type="InterPro" id="IPR002346">
    <property type="entry name" value="Mopterin_DH_FAD-bd"/>
</dbReference>
<dbReference type="Pfam" id="PF02738">
    <property type="entry name" value="MoCoBD_1"/>
    <property type="match status" value="1"/>
</dbReference>
<dbReference type="InterPro" id="IPR016166">
    <property type="entry name" value="FAD-bd_PCMH"/>
</dbReference>
<feature type="binding site" evidence="17">
    <location>
        <position position="448"/>
    </location>
    <ligand>
        <name>FAD</name>
        <dbReference type="ChEBI" id="CHEBI:57692"/>
    </ligand>
</feature>
<dbReference type="InterPro" id="IPR000674">
    <property type="entry name" value="Ald_Oxase/Xan_DH_a/b"/>
</dbReference>
<dbReference type="FunFam" id="3.30.365.10:FF:000003">
    <property type="entry name" value="Aldehyde oxidase 1"/>
    <property type="match status" value="1"/>
</dbReference>
<evidence type="ECO:0000259" key="20">
    <source>
        <dbReference type="PROSITE" id="PS51085"/>
    </source>
</evidence>
<keyword evidence="7 18" id="KW-0479">Metal-binding</keyword>
<dbReference type="InterPro" id="IPR036856">
    <property type="entry name" value="Ald_Oxase/Xan_DH_a/b_sf"/>
</dbReference>
<comment type="cofactor">
    <cofactor evidence="18">
        <name>[2Fe-2S] cluster</name>
        <dbReference type="ChEBI" id="CHEBI:190135"/>
    </cofactor>
    <text evidence="18">Binds 2 [2Fe-2S] clusters.</text>
</comment>
<dbReference type="InterPro" id="IPR016208">
    <property type="entry name" value="Ald_Oxase/xanthine_DH-like"/>
</dbReference>
<evidence type="ECO:0000256" key="15">
    <source>
        <dbReference type="ARBA" id="ARBA00049517"/>
    </source>
</evidence>
<comment type="caution">
    <text evidence="22">The sequence shown here is derived from an EMBL/GenBank/DDBJ whole genome shotgun (WGS) entry which is preliminary data.</text>
</comment>
<dbReference type="Gene3D" id="3.30.365.10">
    <property type="entry name" value="Aldehyde oxidase/xanthine dehydrogenase, molybdopterin binding domain"/>
    <property type="match status" value="4"/>
</dbReference>
<feature type="binding site" evidence="17">
    <location>
        <position position="425"/>
    </location>
    <ligand>
        <name>FAD</name>
        <dbReference type="ChEBI" id="CHEBI:57692"/>
    </ligand>
</feature>
<dbReference type="SMART" id="SM01008">
    <property type="entry name" value="Ald_Xan_dh_C"/>
    <property type="match status" value="1"/>
</dbReference>
<dbReference type="FunFam" id="3.30.43.10:FF:000001">
    <property type="entry name" value="Xanthine dehydrogenase/oxidase"/>
    <property type="match status" value="1"/>
</dbReference>
<name>A0AA39GDN5_SARSR</name>
<dbReference type="SUPFAM" id="SSF47741">
    <property type="entry name" value="CO dehydrogenase ISP C-domain like"/>
    <property type="match status" value="1"/>
</dbReference>
<dbReference type="InterPro" id="IPR002888">
    <property type="entry name" value="2Fe-2S-bd"/>
</dbReference>
<dbReference type="InterPro" id="IPR046867">
    <property type="entry name" value="AldOxase/xan_DH_MoCoBD2"/>
</dbReference>
<dbReference type="InterPro" id="IPR036318">
    <property type="entry name" value="FAD-bd_PCMH-like_sf"/>
</dbReference>
<keyword evidence="5" id="KW-0285">Flavoprotein</keyword>
<dbReference type="InterPro" id="IPR016169">
    <property type="entry name" value="FAD-bd_PCMH_sub2"/>
</dbReference>
<feature type="active site" description="Proton acceptor" evidence="16">
    <location>
        <position position="1358"/>
    </location>
</feature>
<dbReference type="InterPro" id="IPR008274">
    <property type="entry name" value="AldOxase/xan_DH_MoCoBD1"/>
</dbReference>
<dbReference type="InterPro" id="IPR006058">
    <property type="entry name" value="2Fe2S_fd_BS"/>
</dbReference>
<feature type="binding site" evidence="18">
    <location>
        <position position="84"/>
    </location>
    <ligand>
        <name>[2Fe-2S] cluster</name>
        <dbReference type="ChEBI" id="CHEBI:190135"/>
        <label>1</label>
    </ligand>
</feature>
<feature type="region of interest" description="Disordered" evidence="19">
    <location>
        <begin position="1"/>
        <end position="25"/>
    </location>
</feature>
<dbReference type="Gene3D" id="3.30.465.10">
    <property type="match status" value="1"/>
</dbReference>
<dbReference type="PROSITE" id="PS51387">
    <property type="entry name" value="FAD_PCMH"/>
    <property type="match status" value="1"/>
</dbReference>
<dbReference type="FunFam" id="3.10.20.30:FF:000012">
    <property type="entry name" value="Xanthine dehydrogenase/oxidase"/>
    <property type="match status" value="1"/>
</dbReference>
<evidence type="ECO:0000256" key="5">
    <source>
        <dbReference type="ARBA" id="ARBA00022630"/>
    </source>
</evidence>
<dbReference type="FunFam" id="3.30.365.10:FF:000001">
    <property type="entry name" value="Xanthine dehydrogenase oxidase"/>
    <property type="match status" value="1"/>
</dbReference>
<evidence type="ECO:0000256" key="6">
    <source>
        <dbReference type="ARBA" id="ARBA00022714"/>
    </source>
</evidence>
<dbReference type="Gene3D" id="3.90.1170.50">
    <property type="entry name" value="Aldehyde oxidase/xanthine dehydrogenase, a/b hammerhead"/>
    <property type="match status" value="1"/>
</dbReference>
<evidence type="ECO:0000313" key="23">
    <source>
        <dbReference type="Proteomes" id="UP001175261"/>
    </source>
</evidence>
<dbReference type="GO" id="GO:0051537">
    <property type="term" value="F:2 iron, 2 sulfur cluster binding"/>
    <property type="evidence" value="ECO:0007669"/>
    <property type="project" value="UniProtKB-KW"/>
</dbReference>
<organism evidence="22 23">
    <name type="scientific">Sarocladium strictum</name>
    <name type="common">Black bundle disease fungus</name>
    <name type="synonym">Acremonium strictum</name>
    <dbReference type="NCBI Taxonomy" id="5046"/>
    <lineage>
        <taxon>Eukaryota</taxon>
        <taxon>Fungi</taxon>
        <taxon>Dikarya</taxon>
        <taxon>Ascomycota</taxon>
        <taxon>Pezizomycotina</taxon>
        <taxon>Sordariomycetes</taxon>
        <taxon>Hypocreomycetidae</taxon>
        <taxon>Hypocreales</taxon>
        <taxon>Sarocladiaceae</taxon>
        <taxon>Sarocladium</taxon>
    </lineage>
</organism>
<dbReference type="Gene3D" id="3.10.20.30">
    <property type="match status" value="1"/>
</dbReference>
<accession>A0AA39GDN5</accession>
<evidence type="ECO:0000256" key="14">
    <source>
        <dbReference type="ARBA" id="ARBA00049017"/>
    </source>
</evidence>
<dbReference type="GO" id="GO:0004854">
    <property type="term" value="F:xanthine dehydrogenase activity"/>
    <property type="evidence" value="ECO:0007669"/>
    <property type="project" value="UniProtKB-EC"/>
</dbReference>
<dbReference type="InterPro" id="IPR016167">
    <property type="entry name" value="FAD-bd_PCMH_sub1"/>
</dbReference>
<evidence type="ECO:0000256" key="11">
    <source>
        <dbReference type="ARBA" id="ARBA00023014"/>
    </source>
</evidence>
<evidence type="ECO:0000256" key="17">
    <source>
        <dbReference type="PIRSR" id="PIRSR000127-2"/>
    </source>
</evidence>
<dbReference type="Pfam" id="PF00941">
    <property type="entry name" value="FAD_binding_5"/>
    <property type="match status" value="1"/>
</dbReference>
<evidence type="ECO:0000256" key="1">
    <source>
        <dbReference type="ARBA" id="ARBA00001974"/>
    </source>
</evidence>
<evidence type="ECO:0000256" key="7">
    <source>
        <dbReference type="ARBA" id="ARBA00022723"/>
    </source>
</evidence>
<feature type="domain" description="2Fe-2S ferredoxin-type" evidence="20">
    <location>
        <begin position="40"/>
        <end position="126"/>
    </location>
</feature>
<keyword evidence="8 17" id="KW-0274">FAD</keyword>
<dbReference type="Gene3D" id="3.30.43.10">
    <property type="entry name" value="Uridine Diphospho-n-acetylenolpyruvylglucosamine Reductase, domain 2"/>
    <property type="match status" value="1"/>
</dbReference>
<dbReference type="Gene3D" id="1.10.150.120">
    <property type="entry name" value="[2Fe-2S]-binding domain"/>
    <property type="match status" value="1"/>
</dbReference>
<feature type="binding site" evidence="18">
    <location>
        <position position="108"/>
    </location>
    <ligand>
        <name>[2Fe-2S] cluster</name>
        <dbReference type="ChEBI" id="CHEBI:190135"/>
        <label>1</label>
    </ligand>
</feature>
<dbReference type="PIRSF" id="PIRSF000127">
    <property type="entry name" value="Xanthine_DH"/>
    <property type="match status" value="1"/>
</dbReference>
<dbReference type="PANTHER" id="PTHR45444:SF3">
    <property type="entry name" value="XANTHINE DEHYDROGENASE"/>
    <property type="match status" value="1"/>
</dbReference>
<keyword evidence="9" id="KW-0560">Oxidoreductase</keyword>
<keyword evidence="6 18" id="KW-0001">2Fe-2S</keyword>
<dbReference type="SMART" id="SM01092">
    <property type="entry name" value="CO_deh_flav_C"/>
    <property type="match status" value="1"/>
</dbReference>
<dbReference type="SUPFAM" id="SSF54292">
    <property type="entry name" value="2Fe-2S ferredoxin-like"/>
    <property type="match status" value="1"/>
</dbReference>
<dbReference type="Pfam" id="PF03450">
    <property type="entry name" value="CO_deh_flav_C"/>
    <property type="match status" value="1"/>
</dbReference>
<dbReference type="PROSITE" id="PS00197">
    <property type="entry name" value="2FE2S_FER_1"/>
    <property type="match status" value="1"/>
</dbReference>
<evidence type="ECO:0000256" key="9">
    <source>
        <dbReference type="ARBA" id="ARBA00023002"/>
    </source>
</evidence>
<dbReference type="GO" id="GO:0071949">
    <property type="term" value="F:FAD binding"/>
    <property type="evidence" value="ECO:0007669"/>
    <property type="project" value="InterPro"/>
</dbReference>
<keyword evidence="23" id="KW-1185">Reference proteome</keyword>
<keyword evidence="10 18" id="KW-0408">Iron</keyword>
<dbReference type="InterPro" id="IPR012675">
    <property type="entry name" value="Beta-grasp_dom_sf"/>
</dbReference>
<evidence type="ECO:0000259" key="21">
    <source>
        <dbReference type="PROSITE" id="PS51387"/>
    </source>
</evidence>
<feature type="binding site" evidence="18">
    <location>
        <position position="87"/>
    </location>
    <ligand>
        <name>[2Fe-2S] cluster</name>
        <dbReference type="ChEBI" id="CHEBI:190135"/>
        <label>1</label>
    </ligand>
</feature>
<feature type="domain" description="FAD-binding PCMH-type" evidence="21">
    <location>
        <begin position="310"/>
        <end position="502"/>
    </location>
</feature>
<feature type="binding site" evidence="18">
    <location>
        <position position="996"/>
    </location>
    <ligand>
        <name>Mo-molybdopterin</name>
        <dbReference type="ChEBI" id="CHEBI:71302"/>
    </ligand>
    <ligandPart>
        <name>Mo</name>
        <dbReference type="ChEBI" id="CHEBI:28685"/>
    </ligandPart>
</feature>
<evidence type="ECO:0000256" key="13">
    <source>
        <dbReference type="ARBA" id="ARBA00034078"/>
    </source>
</evidence>
<evidence type="ECO:0000256" key="2">
    <source>
        <dbReference type="ARBA" id="ARBA00006849"/>
    </source>
</evidence>
<dbReference type="GO" id="GO:0005506">
    <property type="term" value="F:iron ion binding"/>
    <property type="evidence" value="ECO:0007669"/>
    <property type="project" value="InterPro"/>
</dbReference>
<dbReference type="InterPro" id="IPR001041">
    <property type="entry name" value="2Fe-2S_ferredoxin-type"/>
</dbReference>
<evidence type="ECO:0000256" key="12">
    <source>
        <dbReference type="ARBA" id="ARBA00023027"/>
    </source>
</evidence>
<dbReference type="Pfam" id="PF01799">
    <property type="entry name" value="Fer2_2"/>
    <property type="match status" value="1"/>
</dbReference>
<feature type="binding site" evidence="17">
    <location>
        <position position="998"/>
    </location>
    <ligand>
        <name>substrate</name>
    </ligand>
</feature>
<evidence type="ECO:0000256" key="18">
    <source>
        <dbReference type="PIRSR" id="PIRSR000127-3"/>
    </source>
</evidence>
<evidence type="ECO:0000256" key="3">
    <source>
        <dbReference type="ARBA" id="ARBA00013123"/>
    </source>
</evidence>
<feature type="binding site" evidence="18">
    <location>
        <position position="851"/>
    </location>
    <ligand>
        <name>Mo-molybdopterin</name>
        <dbReference type="ChEBI" id="CHEBI:71302"/>
    </ligand>
    <ligandPart>
        <name>Mo</name>
        <dbReference type="ChEBI" id="CHEBI:28685"/>
    </ligandPart>
</feature>
<dbReference type="PANTHER" id="PTHR45444">
    <property type="entry name" value="XANTHINE DEHYDROGENASE"/>
    <property type="match status" value="1"/>
</dbReference>
<dbReference type="Pfam" id="PF00111">
    <property type="entry name" value="Fer2"/>
    <property type="match status" value="1"/>
</dbReference>
<keyword evidence="4 18" id="KW-0500">Molybdenum</keyword>
<dbReference type="PROSITE" id="PS51085">
    <property type="entry name" value="2FE2S_FER_2"/>
    <property type="match status" value="1"/>
</dbReference>
<keyword evidence="12" id="KW-0520">NAD</keyword>
<feature type="binding site" evidence="18">
    <location>
        <position position="150"/>
    </location>
    <ligand>
        <name>[2Fe-2S] cluster</name>
        <dbReference type="ChEBI" id="CHEBI:190135"/>
        <label>2</label>
    </ligand>
</feature>
<dbReference type="Pfam" id="PF01315">
    <property type="entry name" value="Ald_Xan_dh_C"/>
    <property type="match status" value="1"/>
</dbReference>
<protein>
    <recommendedName>
        <fullName evidence="3">xanthine dehydrogenase</fullName>
        <ecNumber evidence="3">1.17.1.4</ecNumber>
    </recommendedName>
</protein>
<feature type="binding site" evidence="18">
    <location>
        <position position="191"/>
    </location>
    <ligand>
        <name>[2Fe-2S] cluster</name>
        <dbReference type="ChEBI" id="CHEBI:190135"/>
        <label>2</label>
    </ligand>
</feature>
<dbReference type="SUPFAM" id="SSF55447">
    <property type="entry name" value="CO dehydrogenase flavoprotein C-terminal domain-like"/>
    <property type="match status" value="1"/>
</dbReference>
<evidence type="ECO:0000256" key="16">
    <source>
        <dbReference type="PIRSR" id="PIRSR000127-1"/>
    </source>
</evidence>
<dbReference type="Gene3D" id="3.30.390.50">
    <property type="entry name" value="CO dehydrogenase flavoprotein, C-terminal domain"/>
    <property type="match status" value="1"/>
</dbReference>
<comment type="cofactor">
    <cofactor evidence="18">
        <name>Mo-molybdopterin</name>
        <dbReference type="ChEBI" id="CHEBI:71302"/>
    </cofactor>
    <text evidence="18">Binds 1 Mo-molybdopterin (Mo-MPT) cofactor per subunit.</text>
</comment>
<comment type="cofactor">
    <cofactor evidence="13">
        <name>[2Fe-2S] cluster</name>
        <dbReference type="ChEBI" id="CHEBI:190135"/>
    </cofactor>
</comment>
<dbReference type="InterPro" id="IPR036683">
    <property type="entry name" value="CO_DH_flav_C_dom_sf"/>
</dbReference>
<dbReference type="FunFam" id="3.90.1170.50:FF:000001">
    <property type="entry name" value="Aldehyde oxidase 1"/>
    <property type="match status" value="1"/>
</dbReference>
<feature type="binding site" evidence="17">
    <location>
        <position position="886"/>
    </location>
    <ligand>
        <name>substrate</name>
    </ligand>
</feature>
<dbReference type="InterPro" id="IPR036884">
    <property type="entry name" value="2Fe-2S-bd_dom_sf"/>
</dbReference>
<feature type="binding site" evidence="18">
    <location>
        <position position="189"/>
    </location>
    <ligand>
        <name>[2Fe-2S] cluster</name>
        <dbReference type="ChEBI" id="CHEBI:190135"/>
        <label>2</label>
    </ligand>
</feature>
<dbReference type="Proteomes" id="UP001175261">
    <property type="component" value="Unassembled WGS sequence"/>
</dbReference>
<evidence type="ECO:0000256" key="4">
    <source>
        <dbReference type="ARBA" id="ARBA00022505"/>
    </source>
</evidence>
<keyword evidence="11 18" id="KW-0411">Iron-sulfur</keyword>
<feature type="binding site" evidence="18">
    <location>
        <position position="1165"/>
    </location>
    <ligand>
        <name>Mo-molybdopterin</name>
        <dbReference type="ChEBI" id="CHEBI:71302"/>
    </ligand>
    <ligandPart>
        <name>Mo</name>
        <dbReference type="ChEBI" id="CHEBI:28685"/>
    </ligandPart>
</feature>
<comment type="catalytic activity">
    <reaction evidence="15">
        <text>hypoxanthine + NAD(+) + H2O = xanthine + NADH + H(+)</text>
        <dbReference type="Rhea" id="RHEA:24670"/>
        <dbReference type="ChEBI" id="CHEBI:15377"/>
        <dbReference type="ChEBI" id="CHEBI:15378"/>
        <dbReference type="ChEBI" id="CHEBI:17368"/>
        <dbReference type="ChEBI" id="CHEBI:17712"/>
        <dbReference type="ChEBI" id="CHEBI:57540"/>
        <dbReference type="ChEBI" id="CHEBI:57945"/>
        <dbReference type="EC" id="1.17.1.4"/>
    </reaction>
</comment>
<gene>
    <name evidence="22" type="ORF">NLU13_7886</name>
</gene>
<evidence type="ECO:0000256" key="8">
    <source>
        <dbReference type="ARBA" id="ARBA00022827"/>
    </source>
</evidence>